<reference evidence="7" key="2">
    <citation type="journal article" date="2021" name="Genome Biol. Evol.">
        <title>Developing a high-quality reference genome for a parasitic bivalve with doubly uniparental inheritance (Bivalvia: Unionida).</title>
        <authorList>
            <person name="Smith C.H."/>
        </authorList>
    </citation>
    <scope>NUCLEOTIDE SEQUENCE</scope>
    <source>
        <strain evidence="7">CHS0354</strain>
        <tissue evidence="7">Mantle</tissue>
    </source>
</reference>
<organism evidence="7 8">
    <name type="scientific">Potamilus streckersoni</name>
    <dbReference type="NCBI Taxonomy" id="2493646"/>
    <lineage>
        <taxon>Eukaryota</taxon>
        <taxon>Metazoa</taxon>
        <taxon>Spiralia</taxon>
        <taxon>Lophotrochozoa</taxon>
        <taxon>Mollusca</taxon>
        <taxon>Bivalvia</taxon>
        <taxon>Autobranchia</taxon>
        <taxon>Heteroconchia</taxon>
        <taxon>Palaeoheterodonta</taxon>
        <taxon>Unionida</taxon>
        <taxon>Unionoidea</taxon>
        <taxon>Unionidae</taxon>
        <taxon>Ambleminae</taxon>
        <taxon>Lampsilini</taxon>
        <taxon>Potamilus</taxon>
    </lineage>
</organism>
<keyword evidence="4" id="KW-0325">Glycoprotein</keyword>
<dbReference type="Gene3D" id="2.120.10.30">
    <property type="entry name" value="TolB, C-terminal domain"/>
    <property type="match status" value="1"/>
</dbReference>
<dbReference type="PANTHER" id="PTHR19325:SF560">
    <property type="entry name" value="SUSHI, VON WILLEBRAND FACTOR TYPE A, EGF AND PENTRAXIN DOMAIN-CONTAINING PROTEIN 1"/>
    <property type="match status" value="1"/>
</dbReference>
<dbReference type="Gene3D" id="2.10.70.10">
    <property type="entry name" value="Complement Module, domain 1"/>
    <property type="match status" value="1"/>
</dbReference>
<dbReference type="InterPro" id="IPR011042">
    <property type="entry name" value="6-blade_b-propeller_TolB-like"/>
</dbReference>
<dbReference type="InterPro" id="IPR035976">
    <property type="entry name" value="Sushi/SCR/CCP_sf"/>
</dbReference>
<dbReference type="Pfam" id="PF14670">
    <property type="entry name" value="FXa_inhibition"/>
    <property type="match status" value="1"/>
</dbReference>
<dbReference type="EMBL" id="JAEAOA010000308">
    <property type="protein sequence ID" value="KAK3605316.1"/>
    <property type="molecule type" value="Genomic_DNA"/>
</dbReference>
<dbReference type="PROSITE" id="PS50923">
    <property type="entry name" value="SUSHI"/>
    <property type="match status" value="1"/>
</dbReference>
<evidence type="ECO:0000256" key="3">
    <source>
        <dbReference type="ARBA" id="ARBA00023157"/>
    </source>
</evidence>
<dbReference type="Proteomes" id="UP001195483">
    <property type="component" value="Unassembled WGS sequence"/>
</dbReference>
<dbReference type="PANTHER" id="PTHR19325">
    <property type="entry name" value="COMPLEMENT COMPONENT-RELATED SUSHI DOMAIN-CONTAINING"/>
    <property type="match status" value="1"/>
</dbReference>
<gene>
    <name evidence="7" type="ORF">CHS0354_003963</name>
</gene>
<keyword evidence="1 5" id="KW-0768">Sushi</keyword>
<proteinExistence type="predicted"/>
<dbReference type="SMART" id="SM00032">
    <property type="entry name" value="CCP"/>
    <property type="match status" value="4"/>
</dbReference>
<name>A0AAE0T7R8_9BIVA</name>
<dbReference type="InterPro" id="IPR050350">
    <property type="entry name" value="Compl-Cell_Adhes-Reg"/>
</dbReference>
<reference evidence="7" key="1">
    <citation type="journal article" date="2021" name="Genome Biol. Evol.">
        <title>A High-Quality Reference Genome for a Parasitic Bivalve with Doubly Uniparental Inheritance (Bivalvia: Unionida).</title>
        <authorList>
            <person name="Smith C.H."/>
        </authorList>
    </citation>
    <scope>NUCLEOTIDE SEQUENCE</scope>
    <source>
        <strain evidence="7">CHS0354</strain>
    </source>
</reference>
<dbReference type="AlphaFoldDB" id="A0AAE0T7R8"/>
<evidence type="ECO:0000256" key="4">
    <source>
        <dbReference type="ARBA" id="ARBA00023180"/>
    </source>
</evidence>
<dbReference type="Pfam" id="PF00084">
    <property type="entry name" value="Sushi"/>
    <property type="match status" value="1"/>
</dbReference>
<keyword evidence="8" id="KW-1185">Reference proteome</keyword>
<evidence type="ECO:0000256" key="1">
    <source>
        <dbReference type="ARBA" id="ARBA00022659"/>
    </source>
</evidence>
<comment type="caution">
    <text evidence="7">The sequence shown here is derived from an EMBL/GenBank/DDBJ whole genome shotgun (WGS) entry which is preliminary data.</text>
</comment>
<evidence type="ECO:0000313" key="7">
    <source>
        <dbReference type="EMBL" id="KAK3605316.1"/>
    </source>
</evidence>
<sequence>MVKLKISNLNETTEYAEHAELGTIAVINIYSSAVQNKNALCSADNGNCSTFCFPIPGGRVCGCEHGVELKEGSSTVCSNTPYCPEIHNKIIVSADCPRMNGSKCTFTCKQGYKAKPGVDNVLCNGEIYTPEDPCEDIKCPATLANGKWVNCNFSIETFCNYTCNYGYKRNDVVIEAECQMNGKWKLANTDNLCKPIICPMEFSQGRVVSTCSGMLGQRCEYQCTGYGYKKNENITRIECLESGMWSRDTDSLCQQITCPYEIPNVAVLKGPTGQICSRTVGTQCGFECNNGLVRTVQSLHCMLDNWAEDIRTICTGSFFDHLILH</sequence>
<evidence type="ECO:0000256" key="2">
    <source>
        <dbReference type="ARBA" id="ARBA00022737"/>
    </source>
</evidence>
<evidence type="ECO:0000259" key="6">
    <source>
        <dbReference type="PROSITE" id="PS50923"/>
    </source>
</evidence>
<reference evidence="7" key="3">
    <citation type="submission" date="2023-05" db="EMBL/GenBank/DDBJ databases">
        <authorList>
            <person name="Smith C.H."/>
        </authorList>
    </citation>
    <scope>NUCLEOTIDE SEQUENCE</scope>
    <source>
        <strain evidence="7">CHS0354</strain>
        <tissue evidence="7">Mantle</tissue>
    </source>
</reference>
<evidence type="ECO:0000256" key="5">
    <source>
        <dbReference type="PROSITE-ProRule" id="PRU00302"/>
    </source>
</evidence>
<comment type="caution">
    <text evidence="5">Lacks conserved residue(s) required for the propagation of feature annotation.</text>
</comment>
<keyword evidence="3" id="KW-1015">Disulfide bond</keyword>
<dbReference type="SUPFAM" id="SSF57196">
    <property type="entry name" value="EGF/Laminin"/>
    <property type="match status" value="1"/>
</dbReference>
<dbReference type="InterPro" id="IPR000436">
    <property type="entry name" value="Sushi_SCR_CCP_dom"/>
</dbReference>
<protein>
    <recommendedName>
        <fullName evidence="6">Sushi domain-containing protein</fullName>
    </recommendedName>
</protein>
<keyword evidence="2" id="KW-0677">Repeat</keyword>
<evidence type="ECO:0000313" key="8">
    <source>
        <dbReference type="Proteomes" id="UP001195483"/>
    </source>
</evidence>
<dbReference type="SUPFAM" id="SSF57535">
    <property type="entry name" value="Complement control module/SCR domain"/>
    <property type="match status" value="1"/>
</dbReference>
<feature type="domain" description="Sushi" evidence="6">
    <location>
        <begin position="191"/>
        <end position="255"/>
    </location>
</feature>
<accession>A0AAE0T7R8</accession>